<name>A0A803J3Y7_XENTR</name>
<reference evidence="1" key="1">
    <citation type="journal article" date="2010" name="Science">
        <title>The genome of the Western clawed frog Xenopus tropicalis.</title>
        <authorList>
            <person name="Hellsten U."/>
            <person name="Harland R.M."/>
            <person name="Gilchrist M.J."/>
            <person name="Hendrix D."/>
            <person name="Jurka J."/>
            <person name="Kapitonov V."/>
            <person name="Ovcharenko I."/>
            <person name="Putnam N.H."/>
            <person name="Shu S."/>
            <person name="Taher L."/>
            <person name="Blitz I.L."/>
            <person name="Blumberg B."/>
            <person name="Dichmann D.S."/>
            <person name="Dubchak I."/>
            <person name="Amaya E."/>
            <person name="Detter J.C."/>
            <person name="Fletcher R."/>
            <person name="Gerhard D.S."/>
            <person name="Goodstein D."/>
            <person name="Graves T."/>
            <person name="Grigoriev I.V."/>
            <person name="Grimwood J."/>
            <person name="Kawashima T."/>
            <person name="Lindquist E."/>
            <person name="Lucas S.M."/>
            <person name="Mead P.E."/>
            <person name="Mitros T."/>
            <person name="Ogino H."/>
            <person name="Ohta Y."/>
            <person name="Poliakov A.V."/>
            <person name="Pollet N."/>
            <person name="Robert J."/>
            <person name="Salamov A."/>
            <person name="Sater A.K."/>
            <person name="Schmutz J."/>
            <person name="Terry A."/>
            <person name="Vize P.D."/>
            <person name="Warren W.C."/>
            <person name="Wells D."/>
            <person name="Wills A."/>
            <person name="Wilson R.K."/>
            <person name="Zimmerman L.B."/>
            <person name="Zorn A.M."/>
            <person name="Grainger R."/>
            <person name="Grammer T."/>
            <person name="Khokha M.K."/>
            <person name="Richardson P.M."/>
            <person name="Rokhsar D.S."/>
        </authorList>
    </citation>
    <scope>NUCLEOTIDE SEQUENCE [LARGE SCALE GENOMIC DNA]</scope>
    <source>
        <strain evidence="1">Nigerian</strain>
    </source>
</reference>
<sequence>MLLYLVNPSEALSNALSQIEEFGIYSGLRENQSKSRIFPIDPLPPPQAQQIGQLQVVHSFKYLEVVISKNYTKFEEDNLTPIVHNPSNKIDTWTQLPLTLPSRINLLKMIFLPKFLYIFHNSPIPPRAKWFKRIDSLILGFLWAGEHPHINQKTLQAPVTQGGLALPNMRLYYLASQLIYAHWWLTPHRDNTSTLLEANILGSREALANLPYRGNSQHYTTTTPMRTVITAFQKALKHVQGPQQLWSRWTPLWGNCSLPNFTSLPNIAQWASYGVKQLQDILVNGNLKQFQELKESHQIPQTMHFNYLQLRHAFHSQFPTKPVEMKDTTLEKYVRRENLIKPLSWYYTILWQANPDPLAKVREKWMRDIPSLTEEMWVDALKQIPNLTISIADRYLQMKFLNRVYLTPYRLSKMF</sequence>
<proteinExistence type="predicted"/>
<dbReference type="AlphaFoldDB" id="A0A803J3Y7"/>
<dbReference type="GeneTree" id="ENSGT00940000163630"/>
<organism evidence="1">
    <name type="scientific">Xenopus tropicalis</name>
    <name type="common">Western clawed frog</name>
    <name type="synonym">Silurana tropicalis</name>
    <dbReference type="NCBI Taxonomy" id="8364"/>
    <lineage>
        <taxon>Eukaryota</taxon>
        <taxon>Metazoa</taxon>
        <taxon>Chordata</taxon>
        <taxon>Craniata</taxon>
        <taxon>Vertebrata</taxon>
        <taxon>Euteleostomi</taxon>
        <taxon>Amphibia</taxon>
        <taxon>Batrachia</taxon>
        <taxon>Anura</taxon>
        <taxon>Pipoidea</taxon>
        <taxon>Pipidae</taxon>
        <taxon>Xenopodinae</taxon>
        <taxon>Xenopus</taxon>
        <taxon>Silurana</taxon>
    </lineage>
</organism>
<dbReference type="InParanoid" id="A0A803J3Y7"/>
<evidence type="ECO:0000313" key="1">
    <source>
        <dbReference type="Ensembl" id="ENSXETP00000102555"/>
    </source>
</evidence>
<dbReference type="Ensembl" id="ENSXETT00000105355">
    <property type="protein sequence ID" value="ENSXETP00000102555"/>
    <property type="gene ID" value="ENSXETG00000042806"/>
</dbReference>
<reference evidence="1" key="2">
    <citation type="submission" date="2021-03" db="UniProtKB">
        <authorList>
            <consortium name="Ensembl"/>
        </authorList>
    </citation>
    <scope>IDENTIFICATION</scope>
</reference>
<protein>
    <submittedName>
        <fullName evidence="1">Uncharacterized protein</fullName>
    </submittedName>
</protein>
<accession>A0A803J3Y7</accession>
<dbReference type="PANTHER" id="PTHR31635:SF196">
    <property type="entry name" value="REVERSE TRANSCRIPTASE DOMAIN-CONTAINING PROTEIN-RELATED"/>
    <property type="match status" value="1"/>
</dbReference>
<dbReference type="PANTHER" id="PTHR31635">
    <property type="entry name" value="REVERSE TRANSCRIPTASE DOMAIN-CONTAINING PROTEIN-RELATED"/>
    <property type="match status" value="1"/>
</dbReference>